<evidence type="ECO:0000256" key="4">
    <source>
        <dbReference type="ARBA" id="ARBA00023125"/>
    </source>
</evidence>
<evidence type="ECO:0000256" key="1">
    <source>
        <dbReference type="ARBA" id="ARBA00022553"/>
    </source>
</evidence>
<dbReference type="Proteomes" id="UP000007490">
    <property type="component" value="Chromosome"/>
</dbReference>
<gene>
    <name evidence="8" type="ordered locus">Metbo_0747</name>
</gene>
<dbReference type="GO" id="GO:0032993">
    <property type="term" value="C:protein-DNA complex"/>
    <property type="evidence" value="ECO:0007669"/>
    <property type="project" value="TreeGrafter"/>
</dbReference>
<keyword evidence="5" id="KW-0804">Transcription</keyword>
<sequence>MVAIPEEKILIIEDENITALEIQNKLDKWGYDVVGTAGSGEEAIQIANENEIELILADIVLRGDMDGIDAVDRISDRYDVPVIYLTAHADNDTFSRAKMTKPSGYVIKPFDDTELKYSIEIALLRNDYADKAVQAKDKERMATVRDFMLSSTPALTSQVRIQDTAKFLKDFANFFETNMHHKMNRELKLDDDSYKNTDNSRKILTEYIAWVTNMFTNLGYRIETGSDEFTITECLWSPNVNDNKIYCLMCRAMVELSLNWTDIDVKMFHSYLLGPNPPKCRFSFNRTF</sequence>
<dbReference type="eggNOG" id="arCOG06537">
    <property type="taxonomic scope" value="Archaea"/>
</dbReference>
<feature type="modified residue" description="4-aspartylphosphate" evidence="6">
    <location>
        <position position="58"/>
    </location>
</feature>
<proteinExistence type="predicted"/>
<keyword evidence="4" id="KW-0238">DNA-binding</keyword>
<evidence type="ECO:0000259" key="7">
    <source>
        <dbReference type="PROSITE" id="PS50110"/>
    </source>
</evidence>
<dbReference type="EMBL" id="CP002551">
    <property type="protein sequence ID" value="ADZ08998.1"/>
    <property type="molecule type" value="Genomic_DNA"/>
</dbReference>
<dbReference type="GO" id="GO:0000976">
    <property type="term" value="F:transcription cis-regulatory region binding"/>
    <property type="evidence" value="ECO:0007669"/>
    <property type="project" value="TreeGrafter"/>
</dbReference>
<reference evidence="9" key="1">
    <citation type="submission" date="2011-02" db="EMBL/GenBank/DDBJ databases">
        <title>Complete sequence of Methanobacterium sp. AL-21.</title>
        <authorList>
            <consortium name="US DOE Joint Genome Institute"/>
            <person name="Lucas S."/>
            <person name="Copeland A."/>
            <person name="Lapidus A."/>
            <person name="Cheng J.-F."/>
            <person name="Goodwin L."/>
            <person name="Pitluck S."/>
            <person name="Chertkov O."/>
            <person name="Detter J.C."/>
            <person name="Han C."/>
            <person name="Tapia R."/>
            <person name="Land M."/>
            <person name="Hauser L."/>
            <person name="Kyrpides N."/>
            <person name="Ivanova N."/>
            <person name="Mikhailova N."/>
            <person name="Pagani I."/>
            <person name="Cadillo-Quiroz H."/>
            <person name="Imachi H."/>
            <person name="Zinder S."/>
            <person name="Liu W."/>
            <person name="Woyke T."/>
        </authorList>
    </citation>
    <scope>NUCLEOTIDE SEQUENCE [LARGE SCALE GENOMIC DNA]</scope>
    <source>
        <strain evidence="9">AL-21</strain>
    </source>
</reference>
<keyword evidence="3" id="KW-0805">Transcription regulation</keyword>
<dbReference type="GO" id="GO:0005829">
    <property type="term" value="C:cytosol"/>
    <property type="evidence" value="ECO:0007669"/>
    <property type="project" value="TreeGrafter"/>
</dbReference>
<keyword evidence="9" id="KW-1185">Reference proteome</keyword>
<organism evidence="8 9">
    <name type="scientific">Methanobacterium lacus (strain AL-21)</name>
    <dbReference type="NCBI Taxonomy" id="877455"/>
    <lineage>
        <taxon>Archaea</taxon>
        <taxon>Methanobacteriati</taxon>
        <taxon>Methanobacteriota</taxon>
        <taxon>Methanomada group</taxon>
        <taxon>Methanobacteria</taxon>
        <taxon>Methanobacteriales</taxon>
        <taxon>Methanobacteriaceae</taxon>
        <taxon>Methanobacterium</taxon>
    </lineage>
</organism>
<evidence type="ECO:0000256" key="6">
    <source>
        <dbReference type="PROSITE-ProRule" id="PRU00169"/>
    </source>
</evidence>
<dbReference type="KEGG" id="mel:Metbo_0747"/>
<dbReference type="GO" id="GO:0006355">
    <property type="term" value="P:regulation of DNA-templated transcription"/>
    <property type="evidence" value="ECO:0007669"/>
    <property type="project" value="TreeGrafter"/>
</dbReference>
<accession>F0TAX2</accession>
<dbReference type="GO" id="GO:0000156">
    <property type="term" value="F:phosphorelay response regulator activity"/>
    <property type="evidence" value="ECO:0007669"/>
    <property type="project" value="TreeGrafter"/>
</dbReference>
<dbReference type="Gene3D" id="3.40.50.2300">
    <property type="match status" value="1"/>
</dbReference>
<evidence type="ECO:0000313" key="8">
    <source>
        <dbReference type="EMBL" id="ADZ08998.1"/>
    </source>
</evidence>
<dbReference type="SMART" id="SM00448">
    <property type="entry name" value="REC"/>
    <property type="match status" value="1"/>
</dbReference>
<dbReference type="PANTHER" id="PTHR48111:SF1">
    <property type="entry name" value="TWO-COMPONENT RESPONSE REGULATOR ORR33"/>
    <property type="match status" value="1"/>
</dbReference>
<dbReference type="Pfam" id="PF00072">
    <property type="entry name" value="Response_reg"/>
    <property type="match status" value="1"/>
</dbReference>
<dbReference type="PANTHER" id="PTHR48111">
    <property type="entry name" value="REGULATOR OF RPOS"/>
    <property type="match status" value="1"/>
</dbReference>
<evidence type="ECO:0000313" key="9">
    <source>
        <dbReference type="Proteomes" id="UP000007490"/>
    </source>
</evidence>
<dbReference type="Pfam" id="PF18546">
    <property type="entry name" value="MetOD1"/>
    <property type="match status" value="1"/>
</dbReference>
<dbReference type="AlphaFoldDB" id="F0TAX2"/>
<feature type="domain" description="Response regulatory" evidence="7">
    <location>
        <begin position="8"/>
        <end position="123"/>
    </location>
</feature>
<dbReference type="CDD" id="cd17534">
    <property type="entry name" value="REC_DC-like"/>
    <property type="match status" value="1"/>
</dbReference>
<protein>
    <submittedName>
        <fullName evidence="8">Response regulator receiver protein</fullName>
    </submittedName>
</protein>
<dbReference type="STRING" id="877455.Metbo_0747"/>
<name>F0TAX2_METLA</name>
<dbReference type="InterPro" id="IPR041359">
    <property type="entry name" value="MetOD1"/>
</dbReference>
<reference evidence="8 9" key="2">
    <citation type="journal article" date="2014" name="Int. J. Syst. Evol. Microbiol.">
        <title>Methanobacterium paludis sp. nov. and a novel strain of Methanobacterium lacus isolated from northern peatlands.</title>
        <authorList>
            <person name="Cadillo-Quiroz H."/>
            <person name="Brauer S.L."/>
            <person name="Goodson N."/>
            <person name="Yavitt J.B."/>
            <person name="Zinder S.H."/>
        </authorList>
    </citation>
    <scope>NUCLEOTIDE SEQUENCE [LARGE SCALE GENOMIC DNA]</scope>
    <source>
        <strain evidence="8 9">AL-21</strain>
    </source>
</reference>
<evidence type="ECO:0000256" key="2">
    <source>
        <dbReference type="ARBA" id="ARBA00023012"/>
    </source>
</evidence>
<keyword evidence="2" id="KW-0902">Two-component regulatory system</keyword>
<dbReference type="SUPFAM" id="SSF52172">
    <property type="entry name" value="CheY-like"/>
    <property type="match status" value="1"/>
</dbReference>
<dbReference type="InterPro" id="IPR011006">
    <property type="entry name" value="CheY-like_superfamily"/>
</dbReference>
<dbReference type="HOGENOM" id="CLU_000445_14_4_2"/>
<keyword evidence="1 6" id="KW-0597">Phosphoprotein</keyword>
<dbReference type="PROSITE" id="PS50110">
    <property type="entry name" value="RESPONSE_REGULATORY"/>
    <property type="match status" value="1"/>
</dbReference>
<dbReference type="InterPro" id="IPR039420">
    <property type="entry name" value="WalR-like"/>
</dbReference>
<dbReference type="InterPro" id="IPR001789">
    <property type="entry name" value="Sig_transdc_resp-reg_receiver"/>
</dbReference>
<evidence type="ECO:0000256" key="3">
    <source>
        <dbReference type="ARBA" id="ARBA00023015"/>
    </source>
</evidence>
<evidence type="ECO:0000256" key="5">
    <source>
        <dbReference type="ARBA" id="ARBA00023163"/>
    </source>
</evidence>